<organism evidence="2 3">
    <name type="scientific">Paenibacillus melissococcoides</name>
    <dbReference type="NCBI Taxonomy" id="2912268"/>
    <lineage>
        <taxon>Bacteria</taxon>
        <taxon>Bacillati</taxon>
        <taxon>Bacillota</taxon>
        <taxon>Bacilli</taxon>
        <taxon>Bacillales</taxon>
        <taxon>Paenibacillaceae</taxon>
        <taxon>Paenibacillus</taxon>
    </lineage>
</organism>
<feature type="compositionally biased region" description="Basic and acidic residues" evidence="1">
    <location>
        <begin position="21"/>
        <end position="32"/>
    </location>
</feature>
<feature type="region of interest" description="Disordered" evidence="1">
    <location>
        <begin position="14"/>
        <end position="35"/>
    </location>
</feature>
<gene>
    <name evidence="2" type="ORF">WJ0W_000096</name>
</gene>
<name>A0ABN8U077_9BACL</name>
<reference evidence="2" key="1">
    <citation type="submission" date="2022-06" db="EMBL/GenBank/DDBJ databases">
        <authorList>
            <person name="Dietemann V."/>
            <person name="Ory F."/>
            <person name="Dainat B."/>
            <person name="Oberhansli S."/>
        </authorList>
    </citation>
    <scope>NUCLEOTIDE SEQUENCE</scope>
    <source>
        <strain evidence="2">Ena-SAMPLE-TAB-26-04-2022-14:26:32:270-5432</strain>
    </source>
</reference>
<dbReference type="RefSeq" id="WP_213431211.1">
    <property type="nucleotide sequence ID" value="NZ_AP031286.1"/>
</dbReference>
<dbReference type="Proteomes" id="UP001154322">
    <property type="component" value="Unassembled WGS sequence"/>
</dbReference>
<proteinExistence type="predicted"/>
<protein>
    <submittedName>
        <fullName evidence="2">Uncharacterized protein</fullName>
    </submittedName>
</protein>
<evidence type="ECO:0000313" key="2">
    <source>
        <dbReference type="EMBL" id="CAH8242887.1"/>
    </source>
</evidence>
<accession>A0ABN8U077</accession>
<comment type="caution">
    <text evidence="2">The sequence shown here is derived from an EMBL/GenBank/DDBJ whole genome shotgun (WGS) entry which is preliminary data.</text>
</comment>
<keyword evidence="3" id="KW-1185">Reference proteome</keyword>
<sequence>MACGGRSSRLHLPDALFGKTESSHPDDTERQLTDGQFGGTVFSNSAFVGRLWKGSRIITIDLETPSTVEEIYIHVLQDNANGIFPVQGSVRALE</sequence>
<evidence type="ECO:0000313" key="3">
    <source>
        <dbReference type="Proteomes" id="UP001154322"/>
    </source>
</evidence>
<dbReference type="EMBL" id="CALYLO010000001">
    <property type="protein sequence ID" value="CAH8242887.1"/>
    <property type="molecule type" value="Genomic_DNA"/>
</dbReference>
<evidence type="ECO:0000256" key="1">
    <source>
        <dbReference type="SAM" id="MobiDB-lite"/>
    </source>
</evidence>